<accession>A0ABR0P1C2</accession>
<sequence>MEILQNLKEGDIEWRACWMVHDEIMYKCGNFDWCEFSFKGAHYKKKVWELSNAWKQARWMKRLAVGSMVTPKYDRWFKKRVNDNVPRLSLENTRPMLEQLQVTPSELEIIKQGFEKKSSELGKKIEQLEEEKMHLRLDVNV</sequence>
<gene>
    <name evidence="2" type="ORF">PVK06_027849</name>
</gene>
<proteinExistence type="predicted"/>
<protein>
    <submittedName>
        <fullName evidence="2">Uncharacterized protein</fullName>
    </submittedName>
</protein>
<dbReference type="Proteomes" id="UP001358586">
    <property type="component" value="Chromosome 8"/>
</dbReference>
<keyword evidence="3" id="KW-1185">Reference proteome</keyword>
<dbReference type="PANTHER" id="PTHR48200:SF1">
    <property type="entry name" value="AMINOTRANSFERASE-LIKE PLANT MOBILE DOMAIN-CONTAINING PROTEIN"/>
    <property type="match status" value="1"/>
</dbReference>
<name>A0ABR0P1C2_GOSAR</name>
<keyword evidence="1" id="KW-0175">Coiled coil</keyword>
<evidence type="ECO:0000256" key="1">
    <source>
        <dbReference type="SAM" id="Coils"/>
    </source>
</evidence>
<organism evidence="2 3">
    <name type="scientific">Gossypium arboreum</name>
    <name type="common">Tree cotton</name>
    <name type="synonym">Gossypium nanking</name>
    <dbReference type="NCBI Taxonomy" id="29729"/>
    <lineage>
        <taxon>Eukaryota</taxon>
        <taxon>Viridiplantae</taxon>
        <taxon>Streptophyta</taxon>
        <taxon>Embryophyta</taxon>
        <taxon>Tracheophyta</taxon>
        <taxon>Spermatophyta</taxon>
        <taxon>Magnoliopsida</taxon>
        <taxon>eudicotyledons</taxon>
        <taxon>Gunneridae</taxon>
        <taxon>Pentapetalae</taxon>
        <taxon>rosids</taxon>
        <taxon>malvids</taxon>
        <taxon>Malvales</taxon>
        <taxon>Malvaceae</taxon>
        <taxon>Malvoideae</taxon>
        <taxon>Gossypium</taxon>
    </lineage>
</organism>
<comment type="caution">
    <text evidence="2">The sequence shown here is derived from an EMBL/GenBank/DDBJ whole genome shotgun (WGS) entry which is preliminary data.</text>
</comment>
<dbReference type="EMBL" id="JARKNE010000008">
    <property type="protein sequence ID" value="KAK5812419.1"/>
    <property type="molecule type" value="Genomic_DNA"/>
</dbReference>
<reference evidence="2 3" key="1">
    <citation type="submission" date="2023-03" db="EMBL/GenBank/DDBJ databases">
        <title>WGS of Gossypium arboreum.</title>
        <authorList>
            <person name="Yu D."/>
        </authorList>
    </citation>
    <scope>NUCLEOTIDE SEQUENCE [LARGE SCALE GENOMIC DNA]</scope>
    <source>
        <tissue evidence="2">Leaf</tissue>
    </source>
</reference>
<evidence type="ECO:0000313" key="2">
    <source>
        <dbReference type="EMBL" id="KAK5812419.1"/>
    </source>
</evidence>
<dbReference type="PANTHER" id="PTHR48200">
    <property type="entry name" value="PROTEIN, PUTATIVE-RELATED"/>
    <property type="match status" value="1"/>
</dbReference>
<evidence type="ECO:0000313" key="3">
    <source>
        <dbReference type="Proteomes" id="UP001358586"/>
    </source>
</evidence>
<feature type="coiled-coil region" evidence="1">
    <location>
        <begin position="111"/>
        <end position="138"/>
    </location>
</feature>